<evidence type="ECO:0000313" key="2">
    <source>
        <dbReference type="EMBL" id="GMH24051.1"/>
    </source>
</evidence>
<dbReference type="EMBL" id="BSYO01000027">
    <property type="protein sequence ID" value="GMH24051.1"/>
    <property type="molecule type" value="Genomic_DNA"/>
</dbReference>
<reference evidence="2" key="1">
    <citation type="submission" date="2023-05" db="EMBL/GenBank/DDBJ databases">
        <title>Nepenthes gracilis genome sequencing.</title>
        <authorList>
            <person name="Fukushima K."/>
        </authorList>
    </citation>
    <scope>NUCLEOTIDE SEQUENCE</scope>
    <source>
        <strain evidence="2">SING2019-196</strain>
    </source>
</reference>
<organism evidence="2 3">
    <name type="scientific">Nepenthes gracilis</name>
    <name type="common">Slender pitcher plant</name>
    <dbReference type="NCBI Taxonomy" id="150966"/>
    <lineage>
        <taxon>Eukaryota</taxon>
        <taxon>Viridiplantae</taxon>
        <taxon>Streptophyta</taxon>
        <taxon>Embryophyta</taxon>
        <taxon>Tracheophyta</taxon>
        <taxon>Spermatophyta</taxon>
        <taxon>Magnoliopsida</taxon>
        <taxon>eudicotyledons</taxon>
        <taxon>Gunneridae</taxon>
        <taxon>Pentapetalae</taxon>
        <taxon>Caryophyllales</taxon>
        <taxon>Nepenthaceae</taxon>
        <taxon>Nepenthes</taxon>
    </lineage>
</organism>
<keyword evidence="3" id="KW-1185">Reference proteome</keyword>
<gene>
    <name evidence="2" type="ORF">Nepgr_025894</name>
</gene>
<accession>A0AAD3T8P9</accession>
<protein>
    <submittedName>
        <fullName evidence="2">Uncharacterized protein</fullName>
    </submittedName>
</protein>
<dbReference type="PANTHER" id="PTHR36765">
    <property type="entry name" value="EXPRESSED PROTEIN"/>
    <property type="match status" value="1"/>
</dbReference>
<sequence length="235" mass="25728">MGEGEANPDADFSNSTSGEDDGDENWKAGINSIATGLLGGSGNSTGFAFTSDTPVKRFGTDWIPEDLEDDDCDKPQPQAFKHYQIKAQNALDNILKKTLVMVKDPICAEDNEHDPGSGGGGIRLFKGAPPGIVFDHIDKLHKPRKKPRILPGEEINEKSKEFKRQVESVAVNSKDILAAAKDACRKSLAKMTAKEAAAKEAAGREEERVAKLRGIRGERWLPSLVREMNMKFQFC</sequence>
<name>A0AAD3T8P9_NEPGR</name>
<evidence type="ECO:0000313" key="3">
    <source>
        <dbReference type="Proteomes" id="UP001279734"/>
    </source>
</evidence>
<dbReference type="PANTHER" id="PTHR36765:SF1">
    <property type="entry name" value="EXPRESSED PROTEIN"/>
    <property type="match status" value="1"/>
</dbReference>
<feature type="region of interest" description="Disordered" evidence="1">
    <location>
        <begin position="1"/>
        <end position="28"/>
    </location>
</feature>
<dbReference type="Proteomes" id="UP001279734">
    <property type="component" value="Unassembled WGS sequence"/>
</dbReference>
<comment type="caution">
    <text evidence="2">The sequence shown here is derived from an EMBL/GenBank/DDBJ whole genome shotgun (WGS) entry which is preliminary data.</text>
</comment>
<dbReference type="AlphaFoldDB" id="A0AAD3T8P9"/>
<evidence type="ECO:0000256" key="1">
    <source>
        <dbReference type="SAM" id="MobiDB-lite"/>
    </source>
</evidence>
<proteinExistence type="predicted"/>